<evidence type="ECO:0000259" key="1">
    <source>
        <dbReference type="PROSITE" id="PS51154"/>
    </source>
</evidence>
<proteinExistence type="predicted"/>
<gene>
    <name evidence="2" type="ORF">MCOR_11350</name>
</gene>
<evidence type="ECO:0000313" key="2">
    <source>
        <dbReference type="EMBL" id="CAC5373676.1"/>
    </source>
</evidence>
<dbReference type="EMBL" id="CACVKT020001936">
    <property type="protein sequence ID" value="CAC5373676.1"/>
    <property type="molecule type" value="Genomic_DNA"/>
</dbReference>
<name>A0A6J8AXT9_MYTCO</name>
<dbReference type="OrthoDB" id="6082470at2759"/>
<dbReference type="SMART" id="SM00506">
    <property type="entry name" value="A1pp"/>
    <property type="match status" value="1"/>
</dbReference>
<dbReference type="PROSITE" id="PS51154">
    <property type="entry name" value="MACRO"/>
    <property type="match status" value="1"/>
</dbReference>
<dbReference type="InterPro" id="IPR043472">
    <property type="entry name" value="Macro_dom-like"/>
</dbReference>
<organism evidence="2 3">
    <name type="scientific">Mytilus coruscus</name>
    <name type="common">Sea mussel</name>
    <dbReference type="NCBI Taxonomy" id="42192"/>
    <lineage>
        <taxon>Eukaryota</taxon>
        <taxon>Metazoa</taxon>
        <taxon>Spiralia</taxon>
        <taxon>Lophotrochozoa</taxon>
        <taxon>Mollusca</taxon>
        <taxon>Bivalvia</taxon>
        <taxon>Autobranchia</taxon>
        <taxon>Pteriomorphia</taxon>
        <taxon>Mytilida</taxon>
        <taxon>Mytiloidea</taxon>
        <taxon>Mytilidae</taxon>
        <taxon>Mytilinae</taxon>
        <taxon>Mytilus</taxon>
    </lineage>
</organism>
<dbReference type="InterPro" id="IPR028071">
    <property type="entry name" value="Macro-like_dom"/>
</dbReference>
<dbReference type="Proteomes" id="UP000507470">
    <property type="component" value="Unassembled WGS sequence"/>
</dbReference>
<evidence type="ECO:0000313" key="3">
    <source>
        <dbReference type="Proteomes" id="UP000507470"/>
    </source>
</evidence>
<dbReference type="Pfam" id="PF14519">
    <property type="entry name" value="Macro_2"/>
    <property type="match status" value="1"/>
</dbReference>
<accession>A0A6J8AXT9</accession>
<keyword evidence="3" id="KW-1185">Reference proteome</keyword>
<dbReference type="SUPFAM" id="SSF52949">
    <property type="entry name" value="Macro domain-like"/>
    <property type="match status" value="1"/>
</dbReference>
<protein>
    <recommendedName>
        <fullName evidence="1">Macro domain-containing protein</fullName>
    </recommendedName>
</protein>
<dbReference type="AlphaFoldDB" id="A0A6J8AXT9"/>
<reference evidence="2 3" key="1">
    <citation type="submission" date="2020-06" db="EMBL/GenBank/DDBJ databases">
        <authorList>
            <person name="Li R."/>
            <person name="Bekaert M."/>
        </authorList>
    </citation>
    <scope>NUCLEOTIDE SEQUENCE [LARGE SCALE GENOMIC DNA]</scope>
    <source>
        <strain evidence="3">wild</strain>
    </source>
</reference>
<feature type="domain" description="Macro" evidence="1">
    <location>
        <begin position="86"/>
        <end position="296"/>
    </location>
</feature>
<dbReference type="InterPro" id="IPR002589">
    <property type="entry name" value="Macro_dom"/>
</dbReference>
<dbReference type="CDD" id="cd02900">
    <property type="entry name" value="Macro_Appr_pase"/>
    <property type="match status" value="1"/>
</dbReference>
<sequence>MAALAETEIDSTMKRLEQLESSTVKSADEETSAQHGDQVKVTYYLRDIKRKMVDEWKQKFRPYEDRVKSTEGDIFVGTPVIGFAIEVVPVGTVIVFFIFQSTEGDIFISTPEVDAVVSPANAFGFMDGGIDRVFSELFGWQMQERIQKVIRDQYDGENFVGNAIIIPAYDKDPDKEHIQKLKTNNISNGKPIKYLIHVPTMRVPKDVINSTNAYLSFRGVILAVQKHNRNPENQPIRRVLCPGLGTAVGRMPFNRCAFQMLQAFEIFDLRLNDKLMKPDKLWDVRAHDKMMQEYND</sequence>
<dbReference type="Gene3D" id="3.40.220.10">
    <property type="entry name" value="Leucine Aminopeptidase, subunit E, domain 1"/>
    <property type="match status" value="1"/>
</dbReference>